<evidence type="ECO:0000256" key="1">
    <source>
        <dbReference type="SAM" id="Phobius"/>
    </source>
</evidence>
<reference evidence="3 4" key="1">
    <citation type="submission" date="2020-08" db="EMBL/GenBank/DDBJ databases">
        <authorList>
            <person name="Liu G."/>
            <person name="Sun C."/>
        </authorList>
    </citation>
    <scope>NUCLEOTIDE SEQUENCE [LARGE SCALE GENOMIC DNA]</scope>
    <source>
        <strain evidence="3 4">OT19</strain>
    </source>
</reference>
<dbReference type="PANTHER" id="PTHR36927:SF1">
    <property type="entry name" value="MDO-LIKE PROTEIN"/>
    <property type="match status" value="1"/>
</dbReference>
<proteinExistence type="predicted"/>
<feature type="transmembrane region" description="Helical" evidence="1">
    <location>
        <begin position="152"/>
        <end position="171"/>
    </location>
</feature>
<feature type="transmembrane region" description="Helical" evidence="1">
    <location>
        <begin position="321"/>
        <end position="343"/>
    </location>
</feature>
<organism evidence="3 4">
    <name type="scientific">Croceicoccus marinus</name>
    <dbReference type="NCBI Taxonomy" id="450378"/>
    <lineage>
        <taxon>Bacteria</taxon>
        <taxon>Pseudomonadati</taxon>
        <taxon>Pseudomonadota</taxon>
        <taxon>Alphaproteobacteria</taxon>
        <taxon>Sphingomonadales</taxon>
        <taxon>Erythrobacteraceae</taxon>
        <taxon>Croceicoccus</taxon>
    </lineage>
</organism>
<feature type="transmembrane region" description="Helical" evidence="1">
    <location>
        <begin position="192"/>
        <end position="215"/>
    </location>
</feature>
<feature type="transmembrane region" description="Helical" evidence="1">
    <location>
        <begin position="227"/>
        <end position="246"/>
    </location>
</feature>
<dbReference type="EMBL" id="CP060052">
    <property type="protein sequence ID" value="QNE06217.1"/>
    <property type="molecule type" value="Genomic_DNA"/>
</dbReference>
<evidence type="ECO:0000259" key="2">
    <source>
        <dbReference type="Pfam" id="PF01757"/>
    </source>
</evidence>
<feature type="transmembrane region" description="Helical" evidence="1">
    <location>
        <begin position="258"/>
        <end position="276"/>
    </location>
</feature>
<dbReference type="Proteomes" id="UP000515297">
    <property type="component" value="Chromosome"/>
</dbReference>
<dbReference type="InterPro" id="IPR002656">
    <property type="entry name" value="Acyl_transf_3_dom"/>
</dbReference>
<dbReference type="GO" id="GO:0016747">
    <property type="term" value="F:acyltransferase activity, transferring groups other than amino-acyl groups"/>
    <property type="evidence" value="ECO:0007669"/>
    <property type="project" value="InterPro"/>
</dbReference>
<gene>
    <name evidence="3" type="ORF">H4O24_06275</name>
</gene>
<feature type="transmembrane region" description="Helical" evidence="1">
    <location>
        <begin position="101"/>
        <end position="122"/>
    </location>
</feature>
<protein>
    <submittedName>
        <fullName evidence="3">Acyltransferase family protein</fullName>
    </submittedName>
</protein>
<keyword evidence="3" id="KW-0012">Acyltransferase</keyword>
<dbReference type="Pfam" id="PF01757">
    <property type="entry name" value="Acyl_transf_3"/>
    <property type="match status" value="1"/>
</dbReference>
<sequence length="393" mass="43908">MNRANTMPDAAAPVAARPPREHFWDTLRAVLMLLGIPYHVALSYMAGRQWIVKSGEGVTGFIELARFISLFRMPAFFLIAGYFAAMLLARRAPGTWLEGRFRRLAIPLVTSIVVLVPVMNWFCEISNLPYSQAVASWIDNSSKSGGYWVRHLWFIIVLLYFCCAIAALALWKRDFAQARLPGWADRLVGRHMVIALLMLATVVGLWEALAVEAFYIWGLNTNLIQEILRVDQAIIYAPWFAMGCFLQRSREGVARVMRYSHAVVVLAALAVVLAIITKEMVHPALFRFIETFAALMMTQLLISLAAHLFDRPIPAVQRFTAASFVIYLFHLPLICGLVFAGQYVKLPPLVKALGVMGLTLAISYGAWLLIERSKVLALLFDGGMRPAPVAPAR</sequence>
<accession>A0A7G6VWV2</accession>
<feature type="transmembrane region" description="Helical" evidence="1">
    <location>
        <begin position="349"/>
        <end position="370"/>
    </location>
</feature>
<feature type="transmembrane region" description="Helical" evidence="1">
    <location>
        <begin position="27"/>
        <end position="47"/>
    </location>
</feature>
<keyword evidence="1" id="KW-0812">Transmembrane</keyword>
<keyword evidence="3" id="KW-0808">Transferase</keyword>
<keyword evidence="1" id="KW-0472">Membrane</keyword>
<dbReference type="InterPro" id="IPR050623">
    <property type="entry name" value="Glucan_succinyl_AcylTrfase"/>
</dbReference>
<feature type="transmembrane region" description="Helical" evidence="1">
    <location>
        <begin position="67"/>
        <end position="89"/>
    </location>
</feature>
<dbReference type="RefSeq" id="WP_185885231.1">
    <property type="nucleotide sequence ID" value="NZ_CP060052.1"/>
</dbReference>
<name>A0A7G6VWV2_9SPHN</name>
<dbReference type="AlphaFoldDB" id="A0A7G6VWV2"/>
<feature type="domain" description="Acyltransferase 3" evidence="2">
    <location>
        <begin position="22"/>
        <end position="366"/>
    </location>
</feature>
<keyword evidence="1" id="KW-1133">Transmembrane helix</keyword>
<evidence type="ECO:0000313" key="3">
    <source>
        <dbReference type="EMBL" id="QNE06217.1"/>
    </source>
</evidence>
<evidence type="ECO:0000313" key="4">
    <source>
        <dbReference type="Proteomes" id="UP000515297"/>
    </source>
</evidence>
<dbReference type="PANTHER" id="PTHR36927">
    <property type="entry name" value="BLR4337 PROTEIN"/>
    <property type="match status" value="1"/>
</dbReference>
<feature type="transmembrane region" description="Helical" evidence="1">
    <location>
        <begin position="288"/>
        <end position="309"/>
    </location>
</feature>